<evidence type="ECO:0000256" key="1">
    <source>
        <dbReference type="ARBA" id="ARBA00022729"/>
    </source>
</evidence>
<dbReference type="InterPro" id="IPR006311">
    <property type="entry name" value="TAT_signal"/>
</dbReference>
<dbReference type="Pfam" id="PF13517">
    <property type="entry name" value="FG-GAP_3"/>
    <property type="match status" value="3"/>
</dbReference>
<feature type="chain" id="PRO_5047447625" evidence="2">
    <location>
        <begin position="37"/>
        <end position="1192"/>
    </location>
</feature>
<dbReference type="InterPro" id="IPR028994">
    <property type="entry name" value="Integrin_alpha_N"/>
</dbReference>
<reference evidence="3 4" key="1">
    <citation type="submission" date="2021-03" db="EMBL/GenBank/DDBJ databases">
        <title>Glycomyces sp. nov., a novel actinomycete isolated from soil.</title>
        <authorList>
            <person name="Yang X."/>
            <person name="Xu X."/>
        </authorList>
    </citation>
    <scope>NUCLEOTIDE SEQUENCE [LARGE SCALE GENOMIC DNA]</scope>
    <source>
        <strain evidence="3 4">NEAU-S30</strain>
    </source>
</reference>
<proteinExistence type="predicted"/>
<feature type="signal peptide" evidence="2">
    <location>
        <begin position="1"/>
        <end position="36"/>
    </location>
</feature>
<dbReference type="InterPro" id="IPR013517">
    <property type="entry name" value="FG-GAP"/>
</dbReference>
<dbReference type="PANTHER" id="PTHR44103">
    <property type="entry name" value="PROPROTEIN CONVERTASE P"/>
    <property type="match status" value="1"/>
</dbReference>
<dbReference type="PANTHER" id="PTHR44103:SF1">
    <property type="entry name" value="PROPROTEIN CONVERTASE P"/>
    <property type="match status" value="1"/>
</dbReference>
<sequence length="1192" mass="125716">MNRIPMMRRRAAARIASATAVAVGAALLAAPGAAEAQTEGIDCAALGDHPSAPGTEAALEIAVACGVEVAVEKATTVYDAYYATPEGQLHQVSTAASAGMLQAQGSADPTLAETDGGLVQTDSQWPFTLSAGGDQPLLRTDAASLLWEGGTPTPVRTGAQASYDELAPGLDLTMETRVSSLGMRFTVQDAEAWESLATGLTLDAVVGAGNELRETLYLAHPSDYYESGTWEQTTRFHLRDDAGAGQSLGLTIEADGTLALAPAEGTIGTAAFPLTVTAQWAYHQLGINEWGSVTSAASDLVVFRGDGGLEEPYFAAAGQEADAVVGPYCDLRTDPECTAPAEAATYWNFWGPIEGDVMPSAPGIPINLPVAKASFQVDAAEGAECVAPELRTTTLYRLNQNWDTRSMPAGTRPAATGACQDGTAVYDLSGWISSTGGFPGPAFGMVSSTETARFDGSSARLDVYWTFSAYDVNWADCRDSASDPAKWVNSKVPYGGFTAEIWRPDLVDQGLTWTASITDVATGEVVASSAAAELLPGTAPKPSFTVDDGLYSVQHAVNGRVQSDATCYYLVNTERPEFVDITVPPGPHFVGDVVPVEVTVADAGFPNGSGKLTIWCLGDDDCQPEEVVLTDSATATFEMEIYTEGTNSWMLQMYDGLYSVYSEEIQISASRNGWDYNRDRHQDLFAVRQSDGALMYYAGKGDGTFATGVSKGTGWGGMDIVMPGDLTGDGKPDLLARDTKSGYLYTYPGNGSGGFGTRISVGPGWNRMGVLTSGGDFDRDGKNDLYATGKVDGKLYFYPGLGDGRFGARTAIGPGWGDIDTLTAITLDDGDADLLARSQAEGEYFVYPGLGDGTFGARERVTDVFETGSMSTFQYHEIVAAGDYDENGTKEVMAIDALTGSLVAHSFDALGNPVLPRRVLATGWGGNRLPGVAVDRTYDYNGNATPDLVARRTSTGVIYAYTGNGTGGFGPRIEWGTAMAGMDLVETAGDLNGDGIPDLLTRVASTGTLYVMPGTGQGEFDYGRRIKVGTGWNAMSAVAAGHDFNGDGKTDLFAREKSTGGLWFYPGKGNGSFGSRVNAGTGWNGMRDITAAGDLDHDGHADLIAIRAFDNCMYFYAGRGDGTLRTGVKKTCGWTGYDQVASVGDFDSDGRIDWVARRKSDGKLFLYRGDGAGGYGSRLEIGASGWNAMHIA</sequence>
<protein>
    <submittedName>
        <fullName evidence="3">VCBS repeat-containing protein</fullName>
    </submittedName>
</protein>
<gene>
    <name evidence="3" type="ORF">J5V16_15785</name>
</gene>
<evidence type="ECO:0000313" key="3">
    <source>
        <dbReference type="EMBL" id="MBO3734289.1"/>
    </source>
</evidence>
<evidence type="ECO:0000256" key="2">
    <source>
        <dbReference type="SAM" id="SignalP"/>
    </source>
</evidence>
<dbReference type="Proteomes" id="UP000681341">
    <property type="component" value="Unassembled WGS sequence"/>
</dbReference>
<keyword evidence="4" id="KW-1185">Reference proteome</keyword>
<dbReference type="EMBL" id="JAGFNP010000008">
    <property type="protein sequence ID" value="MBO3734289.1"/>
    <property type="molecule type" value="Genomic_DNA"/>
</dbReference>
<accession>A0ABS3U686</accession>
<evidence type="ECO:0000313" key="4">
    <source>
        <dbReference type="Proteomes" id="UP000681341"/>
    </source>
</evidence>
<dbReference type="RefSeq" id="WP_208497390.1">
    <property type="nucleotide sequence ID" value="NZ_JAGFNP010000008.1"/>
</dbReference>
<keyword evidence="1 2" id="KW-0732">Signal</keyword>
<dbReference type="SUPFAM" id="SSF69318">
    <property type="entry name" value="Integrin alpha N-terminal domain"/>
    <property type="match status" value="3"/>
</dbReference>
<comment type="caution">
    <text evidence="3">The sequence shown here is derived from an EMBL/GenBank/DDBJ whole genome shotgun (WGS) entry which is preliminary data.</text>
</comment>
<dbReference type="Gene3D" id="2.130.10.130">
    <property type="entry name" value="Integrin alpha, N-terminal"/>
    <property type="match status" value="1"/>
</dbReference>
<organism evidence="3 4">
    <name type="scientific">Glycomyces niveus</name>
    <dbReference type="NCBI Taxonomy" id="2820287"/>
    <lineage>
        <taxon>Bacteria</taxon>
        <taxon>Bacillati</taxon>
        <taxon>Actinomycetota</taxon>
        <taxon>Actinomycetes</taxon>
        <taxon>Glycomycetales</taxon>
        <taxon>Glycomycetaceae</taxon>
        <taxon>Glycomyces</taxon>
    </lineage>
</organism>
<name>A0ABS3U686_9ACTN</name>
<dbReference type="PROSITE" id="PS51318">
    <property type="entry name" value="TAT"/>
    <property type="match status" value="1"/>
</dbReference>